<dbReference type="EMBL" id="CP001707">
    <property type="protein sequence ID" value="ACV26186.1"/>
    <property type="molecule type" value="Genomic_DNA"/>
</dbReference>
<feature type="transmembrane region" description="Helical" evidence="2">
    <location>
        <begin position="63"/>
        <end position="80"/>
    </location>
</feature>
<dbReference type="PANTHER" id="PTHR34703:SF1">
    <property type="entry name" value="ANTIPORTER SUBUNIT MNHG2-RELATED"/>
    <property type="match status" value="1"/>
</dbReference>
<dbReference type="GO" id="GO:0015385">
    <property type="term" value="F:sodium:proton antiporter activity"/>
    <property type="evidence" value="ECO:0007669"/>
    <property type="project" value="TreeGrafter"/>
</dbReference>
<dbReference type="RefSeq" id="WP_012800700.1">
    <property type="nucleotide sequence ID" value="NC_013166.1"/>
</dbReference>
<feature type="region of interest" description="Disordered" evidence="1">
    <location>
        <begin position="100"/>
        <end position="124"/>
    </location>
</feature>
<evidence type="ECO:0000313" key="4">
    <source>
        <dbReference type="Proteomes" id="UP000001231"/>
    </source>
</evidence>
<protein>
    <submittedName>
        <fullName evidence="3">Monovalent cation/proton antiporter, MnhG/PhaG subunit</fullName>
    </submittedName>
</protein>
<dbReference type="Pfam" id="PF03334">
    <property type="entry name" value="PhaG_MnhG_YufB"/>
    <property type="match status" value="1"/>
</dbReference>
<accession>C7RA67</accession>
<reference evidence="3 4" key="1">
    <citation type="journal article" date="2009" name="Stand. Genomic Sci.">
        <title>Complete genome sequence of Kangiella koreensis type strain (SW-125).</title>
        <authorList>
            <person name="Han C."/>
            <person name="Sikorski J."/>
            <person name="Lapidus A."/>
            <person name="Nolan M."/>
            <person name="Glavina Del Rio T."/>
            <person name="Tice H."/>
            <person name="Cheng J.F."/>
            <person name="Lucas S."/>
            <person name="Chen F."/>
            <person name="Copeland A."/>
            <person name="Ivanova N."/>
            <person name="Mavromatis K."/>
            <person name="Ovchinnikova G."/>
            <person name="Pati A."/>
            <person name="Bruce D."/>
            <person name="Goodwin L."/>
            <person name="Pitluck S."/>
            <person name="Chen A."/>
            <person name="Palaniappan K."/>
            <person name="Land M."/>
            <person name="Hauser L."/>
            <person name="Chang Y.J."/>
            <person name="Jeffries C.D."/>
            <person name="Chain P."/>
            <person name="Saunders E."/>
            <person name="Brettin T."/>
            <person name="Goker M."/>
            <person name="Tindall B.J."/>
            <person name="Bristow J."/>
            <person name="Eisen J.A."/>
            <person name="Markowitz V."/>
            <person name="Hugenholtz P."/>
            <person name="Kyrpides N.C."/>
            <person name="Klenk H.P."/>
            <person name="Detter J.C."/>
        </authorList>
    </citation>
    <scope>NUCLEOTIDE SEQUENCE [LARGE SCALE GENOMIC DNA]</scope>
    <source>
        <strain evidence="4">DSM 16069 / KCTC 12182 / SW-125</strain>
    </source>
</reference>
<name>C7RA67_KANKD</name>
<sequence>MSMFLDGVSWALLITGGFMCFSGGIGIHRFPDFFSRMHAAGVTDTLGSALILVGLMLQTGWEVTVLVKLVLILLFILLTSPTSSHALAKAALHGGLRPLLGKSSDNSAIPDKFGKPRSETDGQS</sequence>
<dbReference type="OrthoDB" id="9813804at2"/>
<dbReference type="eggNOG" id="COG1320">
    <property type="taxonomic scope" value="Bacteria"/>
</dbReference>
<keyword evidence="2" id="KW-0472">Membrane</keyword>
<dbReference type="NCBIfam" id="TIGR01300">
    <property type="entry name" value="CPA3_mnhG_phaG"/>
    <property type="match status" value="1"/>
</dbReference>
<dbReference type="HOGENOM" id="CLU_121334_2_3_6"/>
<dbReference type="Proteomes" id="UP000001231">
    <property type="component" value="Chromosome"/>
</dbReference>
<feature type="transmembrane region" description="Helical" evidence="2">
    <location>
        <begin position="39"/>
        <end position="57"/>
    </location>
</feature>
<evidence type="ECO:0000256" key="2">
    <source>
        <dbReference type="SAM" id="Phobius"/>
    </source>
</evidence>
<dbReference type="PANTHER" id="PTHR34703">
    <property type="entry name" value="ANTIPORTER SUBUNIT MNHG2-RELATED"/>
    <property type="match status" value="1"/>
</dbReference>
<dbReference type="AlphaFoldDB" id="C7RA67"/>
<dbReference type="KEGG" id="kko:Kkor_0766"/>
<dbReference type="InParanoid" id="C7RA67"/>
<proteinExistence type="predicted"/>
<dbReference type="STRING" id="523791.Kkor_0766"/>
<feature type="transmembrane region" description="Helical" evidence="2">
    <location>
        <begin position="7"/>
        <end position="27"/>
    </location>
</feature>
<evidence type="ECO:0000256" key="1">
    <source>
        <dbReference type="SAM" id="MobiDB-lite"/>
    </source>
</evidence>
<organism evidence="3 4">
    <name type="scientific">Kangiella koreensis (strain DSM 16069 / JCM 12317 / KCTC 12182 / SW-125)</name>
    <dbReference type="NCBI Taxonomy" id="523791"/>
    <lineage>
        <taxon>Bacteria</taxon>
        <taxon>Pseudomonadati</taxon>
        <taxon>Pseudomonadota</taxon>
        <taxon>Gammaproteobacteria</taxon>
        <taxon>Kangiellales</taxon>
        <taxon>Kangiellaceae</taxon>
        <taxon>Kangiella</taxon>
    </lineage>
</organism>
<feature type="compositionally biased region" description="Basic and acidic residues" evidence="1">
    <location>
        <begin position="112"/>
        <end position="124"/>
    </location>
</feature>
<keyword evidence="2" id="KW-1133">Transmembrane helix</keyword>
<keyword evidence="4" id="KW-1185">Reference proteome</keyword>
<keyword evidence="2" id="KW-0812">Transmembrane</keyword>
<dbReference type="InterPro" id="IPR005133">
    <property type="entry name" value="PhaG_MnhG_YufB"/>
</dbReference>
<evidence type="ECO:0000313" key="3">
    <source>
        <dbReference type="EMBL" id="ACV26186.1"/>
    </source>
</evidence>
<gene>
    <name evidence="3" type="ordered locus">Kkor_0766</name>
</gene>